<organism evidence="1 2">
    <name type="scientific">Neptunicella marina</name>
    <dbReference type="NCBI Taxonomy" id="2125989"/>
    <lineage>
        <taxon>Bacteria</taxon>
        <taxon>Pseudomonadati</taxon>
        <taxon>Pseudomonadota</taxon>
        <taxon>Gammaproteobacteria</taxon>
        <taxon>Alteromonadales</taxon>
        <taxon>Alteromonadaceae</taxon>
        <taxon>Neptunicella</taxon>
    </lineage>
</organism>
<name>A0A8J6ITY7_9ALTE</name>
<dbReference type="InterPro" id="IPR039498">
    <property type="entry name" value="NTP_transf_5"/>
</dbReference>
<dbReference type="AlphaFoldDB" id="A0A8J6ITY7"/>
<sequence>MQISQQQRQLIQLFRHPDEVEFSNIDWEALILTGRQNGFLARLYYQLERHQRLEDLPQYAFKHLHSAKVFADAQRQQAIFEANEINNSLSAIEISPVFLKGTAYTLLDHPVAYGRIFNDIDVLVPKPLIEKTEKQMLLYTWFPEPIDEYDQHYYRQWVHEIPPLKHASRRTIADVHHNILPPISGRAPNIDLFTQYKIKTEYQCYVLSPAALTLHSLVHLFFEEDFSKGFRDLSDLHILFSTHYQDEKYWQQLRFLAYETGFTLELFLACHYCEAILQTAIPFTFKHELVAFSPSPMQLKCLNWIFLRVLQPSHPNYESTSYRLARLLAMLRGHIKKMPIRILLYHTGHKLIKAFERGILGRYSDTSSNLQPQPPDKNN</sequence>
<dbReference type="Proteomes" id="UP000601768">
    <property type="component" value="Unassembled WGS sequence"/>
</dbReference>
<evidence type="ECO:0000313" key="2">
    <source>
        <dbReference type="Proteomes" id="UP000601768"/>
    </source>
</evidence>
<dbReference type="EMBL" id="JACNEP010000005">
    <property type="protein sequence ID" value="MBC3765795.1"/>
    <property type="molecule type" value="Genomic_DNA"/>
</dbReference>
<comment type="caution">
    <text evidence="1">The sequence shown here is derived from an EMBL/GenBank/DDBJ whole genome shotgun (WGS) entry which is preliminary data.</text>
</comment>
<dbReference type="RefSeq" id="WP_186506264.1">
    <property type="nucleotide sequence ID" value="NZ_JACNEP010000005.1"/>
</dbReference>
<reference evidence="1" key="2">
    <citation type="submission" date="2020-08" db="EMBL/GenBank/DDBJ databases">
        <authorList>
            <person name="Lai Q."/>
        </authorList>
    </citation>
    <scope>NUCLEOTIDE SEQUENCE</scope>
    <source>
        <strain evidence="1">S27-2</strain>
    </source>
</reference>
<keyword evidence="2" id="KW-1185">Reference proteome</keyword>
<gene>
    <name evidence="1" type="ORF">H8B19_07895</name>
</gene>
<evidence type="ECO:0000313" key="1">
    <source>
        <dbReference type="EMBL" id="MBC3765795.1"/>
    </source>
</evidence>
<protein>
    <submittedName>
        <fullName evidence="1">Nucleotidyltransferase family protein</fullName>
    </submittedName>
</protein>
<dbReference type="Pfam" id="PF14907">
    <property type="entry name" value="NTP_transf_5"/>
    <property type="match status" value="1"/>
</dbReference>
<proteinExistence type="predicted"/>
<accession>A0A8J6ITY7</accession>
<reference evidence="1" key="1">
    <citation type="journal article" date="2018" name="Int. J. Syst. Evol. Microbiol.">
        <title>Neptunicella marina gen. nov., sp. nov., isolated from surface seawater.</title>
        <authorList>
            <person name="Liu X."/>
            <person name="Lai Q."/>
            <person name="Du Y."/>
            <person name="Zhang X."/>
            <person name="Liu Z."/>
            <person name="Sun F."/>
            <person name="Shao Z."/>
        </authorList>
    </citation>
    <scope>NUCLEOTIDE SEQUENCE</scope>
    <source>
        <strain evidence="1">S27-2</strain>
    </source>
</reference>